<dbReference type="RefSeq" id="WP_135443549.1">
    <property type="nucleotide sequence ID" value="NZ_SRLE01000007.1"/>
</dbReference>
<name>A0A4Z0M1C7_9GAMM</name>
<dbReference type="SUPFAM" id="SSF53474">
    <property type="entry name" value="alpha/beta-Hydrolases"/>
    <property type="match status" value="1"/>
</dbReference>
<dbReference type="GO" id="GO:0016787">
    <property type="term" value="F:hydrolase activity"/>
    <property type="evidence" value="ECO:0007669"/>
    <property type="project" value="UniProtKB-KW"/>
</dbReference>
<dbReference type="EMBL" id="SRLE01000007">
    <property type="protein sequence ID" value="TGD73412.1"/>
    <property type="molecule type" value="Genomic_DNA"/>
</dbReference>
<dbReference type="PANTHER" id="PTHR22946">
    <property type="entry name" value="DIENELACTONE HYDROLASE DOMAIN-CONTAINING PROTEIN-RELATED"/>
    <property type="match status" value="1"/>
</dbReference>
<organism evidence="2 3">
    <name type="scientific">Mangrovimicrobium sediminis</name>
    <dbReference type="NCBI Taxonomy" id="2562682"/>
    <lineage>
        <taxon>Bacteria</taxon>
        <taxon>Pseudomonadati</taxon>
        <taxon>Pseudomonadota</taxon>
        <taxon>Gammaproteobacteria</taxon>
        <taxon>Cellvibrionales</taxon>
        <taxon>Halieaceae</taxon>
        <taxon>Mangrovimicrobium</taxon>
    </lineage>
</organism>
<dbReference type="Gene3D" id="3.40.50.1820">
    <property type="entry name" value="alpha/beta hydrolase"/>
    <property type="match status" value="1"/>
</dbReference>
<dbReference type="InterPro" id="IPR002925">
    <property type="entry name" value="Dienelactn_hydro"/>
</dbReference>
<gene>
    <name evidence="2" type="ORF">E4634_10280</name>
</gene>
<dbReference type="OrthoDB" id="9787933at2"/>
<evidence type="ECO:0000313" key="3">
    <source>
        <dbReference type="Proteomes" id="UP000298050"/>
    </source>
</evidence>
<accession>A0A4Z0M1C7</accession>
<sequence length="239" mass="25762">MTIQTRLIEYTHGDTTLEGYLAWDDALAGPRPAVAISHAWSGRSEFECEKARKLAELGYVGFAIDMFGKGVQGTSVEENQALIQPFLDDRAMLQARIKLAVEVLREQPEVDAGKVAAMGFCFGGLCVLDLARCGADVSGVISFHGLFYAPGNTEGTQISAKVLVLHGYDDPMATPEQMVGLATELSGAGADWQIHAYGGTLHAFTNPEANDPDFGTVYSASADQRAWQSMQNFFAEVFA</sequence>
<feature type="domain" description="Dienelactone hydrolase" evidence="1">
    <location>
        <begin position="18"/>
        <end position="237"/>
    </location>
</feature>
<dbReference type="AlphaFoldDB" id="A0A4Z0M1C7"/>
<dbReference type="InterPro" id="IPR050261">
    <property type="entry name" value="FrsA_esterase"/>
</dbReference>
<keyword evidence="3" id="KW-1185">Reference proteome</keyword>
<dbReference type="InterPro" id="IPR029058">
    <property type="entry name" value="AB_hydrolase_fold"/>
</dbReference>
<reference evidence="2 3" key="1">
    <citation type="submission" date="2019-04" db="EMBL/GenBank/DDBJ databases">
        <title>Taxonomy of novel Haliea sp. from mangrove soil of West Coast of India.</title>
        <authorList>
            <person name="Verma A."/>
            <person name="Kumar P."/>
            <person name="Krishnamurthi S."/>
        </authorList>
    </citation>
    <scope>NUCLEOTIDE SEQUENCE [LARGE SCALE GENOMIC DNA]</scope>
    <source>
        <strain evidence="2 3">SAOS-164</strain>
    </source>
</reference>
<dbReference type="PANTHER" id="PTHR22946:SF0">
    <property type="entry name" value="DIENELACTONE HYDROLASE DOMAIN-CONTAINING PROTEIN"/>
    <property type="match status" value="1"/>
</dbReference>
<proteinExistence type="predicted"/>
<dbReference type="Proteomes" id="UP000298050">
    <property type="component" value="Unassembled WGS sequence"/>
</dbReference>
<comment type="caution">
    <text evidence="2">The sequence shown here is derived from an EMBL/GenBank/DDBJ whole genome shotgun (WGS) entry which is preliminary data.</text>
</comment>
<dbReference type="Pfam" id="PF01738">
    <property type="entry name" value="DLH"/>
    <property type="match status" value="1"/>
</dbReference>
<evidence type="ECO:0000313" key="2">
    <source>
        <dbReference type="EMBL" id="TGD73412.1"/>
    </source>
</evidence>
<protein>
    <submittedName>
        <fullName evidence="2">Dienelactone hydrolase family protein</fullName>
    </submittedName>
</protein>
<evidence type="ECO:0000259" key="1">
    <source>
        <dbReference type="Pfam" id="PF01738"/>
    </source>
</evidence>
<keyword evidence="2" id="KW-0378">Hydrolase</keyword>